<evidence type="ECO:0000313" key="3">
    <source>
        <dbReference type="Proteomes" id="UP001610335"/>
    </source>
</evidence>
<protein>
    <submittedName>
        <fullName evidence="2">Uncharacterized protein</fullName>
    </submittedName>
</protein>
<feature type="region of interest" description="Disordered" evidence="1">
    <location>
        <begin position="23"/>
        <end position="50"/>
    </location>
</feature>
<feature type="compositionally biased region" description="Low complexity" evidence="1">
    <location>
        <begin position="32"/>
        <end position="41"/>
    </location>
</feature>
<sequence length="146" mass="16185">MKPAKKLVELVDDDYININVNPAASENPILGNPSNDNATNNDNDDDNNYDEAITTTYNIEKSRELPTSTTTLERCQDISLRGVPSDGRLLDRGWRVSTSLGEDDGGCSGGVYQARDAYRRGDGSRHVHREYGNPVTGTSTVRYFER</sequence>
<evidence type="ECO:0000256" key="1">
    <source>
        <dbReference type="SAM" id="MobiDB-lite"/>
    </source>
</evidence>
<organism evidence="2 3">
    <name type="scientific">Aspergillus cavernicola</name>
    <dbReference type="NCBI Taxonomy" id="176166"/>
    <lineage>
        <taxon>Eukaryota</taxon>
        <taxon>Fungi</taxon>
        <taxon>Dikarya</taxon>
        <taxon>Ascomycota</taxon>
        <taxon>Pezizomycotina</taxon>
        <taxon>Eurotiomycetes</taxon>
        <taxon>Eurotiomycetidae</taxon>
        <taxon>Eurotiales</taxon>
        <taxon>Aspergillaceae</taxon>
        <taxon>Aspergillus</taxon>
        <taxon>Aspergillus subgen. Nidulantes</taxon>
    </lineage>
</organism>
<reference evidence="2 3" key="1">
    <citation type="submission" date="2024-07" db="EMBL/GenBank/DDBJ databases">
        <title>Section-level genome sequencing and comparative genomics of Aspergillus sections Usti and Cavernicolus.</title>
        <authorList>
            <consortium name="Lawrence Berkeley National Laboratory"/>
            <person name="Nybo J.L."/>
            <person name="Vesth T.C."/>
            <person name="Theobald S."/>
            <person name="Frisvad J.C."/>
            <person name="Larsen T.O."/>
            <person name="Kjaerboelling I."/>
            <person name="Rothschild-Mancinelli K."/>
            <person name="Lyhne E.K."/>
            <person name="Kogle M.E."/>
            <person name="Barry K."/>
            <person name="Clum A."/>
            <person name="Na H."/>
            <person name="Ledsgaard L."/>
            <person name="Lin J."/>
            <person name="Lipzen A."/>
            <person name="Kuo A."/>
            <person name="Riley R."/>
            <person name="Mondo S."/>
            <person name="LaButti K."/>
            <person name="Haridas S."/>
            <person name="Pangalinan J."/>
            <person name="Salamov A.A."/>
            <person name="Simmons B.A."/>
            <person name="Magnuson J.K."/>
            <person name="Chen J."/>
            <person name="Drula E."/>
            <person name="Henrissat B."/>
            <person name="Wiebenga A."/>
            <person name="Lubbers R.J."/>
            <person name="Gomes A.C."/>
            <person name="Makela M.R."/>
            <person name="Stajich J."/>
            <person name="Grigoriev I.V."/>
            <person name="Mortensen U.H."/>
            <person name="De vries R.P."/>
            <person name="Baker S.E."/>
            <person name="Andersen M.R."/>
        </authorList>
    </citation>
    <scope>NUCLEOTIDE SEQUENCE [LARGE SCALE GENOMIC DNA]</scope>
    <source>
        <strain evidence="2 3">CBS 600.67</strain>
    </source>
</reference>
<accession>A0ABR4HGU6</accession>
<evidence type="ECO:0000313" key="2">
    <source>
        <dbReference type="EMBL" id="KAL2814700.1"/>
    </source>
</evidence>
<comment type="caution">
    <text evidence="2">The sequence shown here is derived from an EMBL/GenBank/DDBJ whole genome shotgun (WGS) entry which is preliminary data.</text>
</comment>
<dbReference type="EMBL" id="JBFXLS010000121">
    <property type="protein sequence ID" value="KAL2814700.1"/>
    <property type="molecule type" value="Genomic_DNA"/>
</dbReference>
<name>A0ABR4HGU6_9EURO</name>
<dbReference type="Proteomes" id="UP001610335">
    <property type="component" value="Unassembled WGS sequence"/>
</dbReference>
<keyword evidence="3" id="KW-1185">Reference proteome</keyword>
<gene>
    <name evidence="2" type="ORF">BDW59DRAFT_167054</name>
</gene>
<proteinExistence type="predicted"/>